<feature type="compositionally biased region" description="Basic and acidic residues" evidence="1">
    <location>
        <begin position="23"/>
        <end position="37"/>
    </location>
</feature>
<proteinExistence type="predicted"/>
<evidence type="ECO:0000256" key="1">
    <source>
        <dbReference type="SAM" id="MobiDB-lite"/>
    </source>
</evidence>
<dbReference type="AlphaFoldDB" id="A0A166GQ91"/>
<feature type="compositionally biased region" description="Basic residues" evidence="1">
    <location>
        <begin position="12"/>
        <end position="22"/>
    </location>
</feature>
<name>A0A166GQ91_9AGAM</name>
<dbReference type="Proteomes" id="UP000076532">
    <property type="component" value="Unassembled WGS sequence"/>
</dbReference>
<evidence type="ECO:0000313" key="3">
    <source>
        <dbReference type="Proteomes" id="UP000076532"/>
    </source>
</evidence>
<reference evidence="2 3" key="1">
    <citation type="journal article" date="2016" name="Mol. Biol. Evol.">
        <title>Comparative Genomics of Early-Diverging Mushroom-Forming Fungi Provides Insights into the Origins of Lignocellulose Decay Capabilities.</title>
        <authorList>
            <person name="Nagy L.G."/>
            <person name="Riley R."/>
            <person name="Tritt A."/>
            <person name="Adam C."/>
            <person name="Daum C."/>
            <person name="Floudas D."/>
            <person name="Sun H."/>
            <person name="Yadav J.S."/>
            <person name="Pangilinan J."/>
            <person name="Larsson K.H."/>
            <person name="Matsuura K."/>
            <person name="Barry K."/>
            <person name="Labutti K."/>
            <person name="Kuo R."/>
            <person name="Ohm R.A."/>
            <person name="Bhattacharya S.S."/>
            <person name="Shirouzu T."/>
            <person name="Yoshinaga Y."/>
            <person name="Martin F.M."/>
            <person name="Grigoriev I.V."/>
            <person name="Hibbett D.S."/>
        </authorList>
    </citation>
    <scope>NUCLEOTIDE SEQUENCE [LARGE SCALE GENOMIC DNA]</scope>
    <source>
        <strain evidence="2 3">CBS 109695</strain>
    </source>
</reference>
<evidence type="ECO:0000313" key="2">
    <source>
        <dbReference type="EMBL" id="KZP18058.1"/>
    </source>
</evidence>
<protein>
    <submittedName>
        <fullName evidence="2">Uncharacterized protein</fullName>
    </submittedName>
</protein>
<feature type="compositionally biased region" description="Basic residues" evidence="1">
    <location>
        <begin position="74"/>
        <end position="87"/>
    </location>
</feature>
<feature type="non-terminal residue" evidence="2">
    <location>
        <position position="115"/>
    </location>
</feature>
<dbReference type="EMBL" id="KV417576">
    <property type="protein sequence ID" value="KZP18058.1"/>
    <property type="molecule type" value="Genomic_DNA"/>
</dbReference>
<accession>A0A166GQ91</accession>
<keyword evidence="3" id="KW-1185">Reference proteome</keyword>
<organism evidence="2 3">
    <name type="scientific">Athelia psychrophila</name>
    <dbReference type="NCBI Taxonomy" id="1759441"/>
    <lineage>
        <taxon>Eukaryota</taxon>
        <taxon>Fungi</taxon>
        <taxon>Dikarya</taxon>
        <taxon>Basidiomycota</taxon>
        <taxon>Agaricomycotina</taxon>
        <taxon>Agaricomycetes</taxon>
        <taxon>Agaricomycetidae</taxon>
        <taxon>Atheliales</taxon>
        <taxon>Atheliaceae</taxon>
        <taxon>Athelia</taxon>
    </lineage>
</organism>
<gene>
    <name evidence="2" type="ORF">FIBSPDRAFT_864191</name>
</gene>
<feature type="compositionally biased region" description="Low complexity" evidence="1">
    <location>
        <begin position="88"/>
        <end position="97"/>
    </location>
</feature>
<sequence length="115" mass="13142">MRGLFTEVLGGSRKRVGRRQMNRRPELGRSRTPEPPHLELGYPQVEEEHQAAAVLSRSTHDDVPGVPLRTQYAAHRKRTNTHRKLTRPSRSSSSPSPARHPYCPPLPFRPLSLHR</sequence>
<feature type="region of interest" description="Disordered" evidence="1">
    <location>
        <begin position="1"/>
        <end position="115"/>
    </location>
</feature>